<proteinExistence type="predicted"/>
<evidence type="ECO:0000313" key="2">
    <source>
        <dbReference type="Proteomes" id="UP000265566"/>
    </source>
</evidence>
<gene>
    <name evidence="1" type="ORF">MtrunA17_Chr5g0429371</name>
</gene>
<comment type="caution">
    <text evidence="1">The sequence shown here is derived from an EMBL/GenBank/DDBJ whole genome shotgun (WGS) entry which is preliminary data.</text>
</comment>
<dbReference type="Gramene" id="rna31826">
    <property type="protein sequence ID" value="RHN56427.1"/>
    <property type="gene ID" value="gene31826"/>
</dbReference>
<evidence type="ECO:0000313" key="1">
    <source>
        <dbReference type="EMBL" id="RHN56427.1"/>
    </source>
</evidence>
<reference evidence="2" key="1">
    <citation type="journal article" date="2018" name="Nat. Plants">
        <title>Whole-genome landscape of Medicago truncatula symbiotic genes.</title>
        <authorList>
            <person name="Pecrix Y."/>
            <person name="Staton S.E."/>
            <person name="Sallet E."/>
            <person name="Lelandais-Briere C."/>
            <person name="Moreau S."/>
            <person name="Carrere S."/>
            <person name="Blein T."/>
            <person name="Jardinaud M.F."/>
            <person name="Latrasse D."/>
            <person name="Zouine M."/>
            <person name="Zahm M."/>
            <person name="Kreplak J."/>
            <person name="Mayjonade B."/>
            <person name="Satge C."/>
            <person name="Perez M."/>
            <person name="Cauet S."/>
            <person name="Marande W."/>
            <person name="Chantry-Darmon C."/>
            <person name="Lopez-Roques C."/>
            <person name="Bouchez O."/>
            <person name="Berard A."/>
            <person name="Debelle F."/>
            <person name="Munos S."/>
            <person name="Bendahmane A."/>
            <person name="Berges H."/>
            <person name="Niebel A."/>
            <person name="Buitink J."/>
            <person name="Frugier F."/>
            <person name="Benhamed M."/>
            <person name="Crespi M."/>
            <person name="Gouzy J."/>
            <person name="Gamas P."/>
        </authorList>
    </citation>
    <scope>NUCLEOTIDE SEQUENCE [LARGE SCALE GENOMIC DNA]</scope>
    <source>
        <strain evidence="2">cv. Jemalong A17</strain>
    </source>
</reference>
<organism evidence="1 2">
    <name type="scientific">Medicago truncatula</name>
    <name type="common">Barrel medic</name>
    <name type="synonym">Medicago tribuloides</name>
    <dbReference type="NCBI Taxonomy" id="3880"/>
    <lineage>
        <taxon>Eukaryota</taxon>
        <taxon>Viridiplantae</taxon>
        <taxon>Streptophyta</taxon>
        <taxon>Embryophyta</taxon>
        <taxon>Tracheophyta</taxon>
        <taxon>Spermatophyta</taxon>
        <taxon>Magnoliopsida</taxon>
        <taxon>eudicotyledons</taxon>
        <taxon>Gunneridae</taxon>
        <taxon>Pentapetalae</taxon>
        <taxon>rosids</taxon>
        <taxon>fabids</taxon>
        <taxon>Fabales</taxon>
        <taxon>Fabaceae</taxon>
        <taxon>Papilionoideae</taxon>
        <taxon>50 kb inversion clade</taxon>
        <taxon>NPAAA clade</taxon>
        <taxon>Hologalegina</taxon>
        <taxon>IRL clade</taxon>
        <taxon>Trifolieae</taxon>
        <taxon>Medicago</taxon>
    </lineage>
</organism>
<name>A0A396I0N9_MEDTR</name>
<accession>A0A396I0N9</accession>
<dbReference type="AlphaFoldDB" id="A0A396I0N9"/>
<sequence length="81" mass="9542">MKNKKIIPLKFVSFYMAYFYTLPKLEGLFEVLTLYFLNIKLFVIKFNFSYIKYTNNHAFRIIKNKQSCISISTGSTSDPLP</sequence>
<protein>
    <submittedName>
        <fullName evidence="1">Uncharacterized protein</fullName>
    </submittedName>
</protein>
<dbReference type="EMBL" id="PSQE01000005">
    <property type="protein sequence ID" value="RHN56427.1"/>
    <property type="molecule type" value="Genomic_DNA"/>
</dbReference>
<dbReference type="Proteomes" id="UP000265566">
    <property type="component" value="Chromosome 5"/>
</dbReference>